<evidence type="ECO:0000259" key="1">
    <source>
        <dbReference type="Pfam" id="PF00688"/>
    </source>
</evidence>
<protein>
    <recommendedName>
        <fullName evidence="1">TGF-beta propeptide domain-containing protein</fullName>
    </recommendedName>
</protein>
<sequence>IMPNSILKALLWIYLRPAEEPTTVFIQISHLRIRAQKIDVNARTNSWQHIDMKQLLQLWLKQPESNFGIEIKAFDANGNDLA</sequence>
<reference evidence="2 3" key="1">
    <citation type="submission" date="2024-05" db="EMBL/GenBank/DDBJ databases">
        <title>Genome sequencing and assembly of Indian major carp, Cirrhinus mrigala (Hamilton, 1822).</title>
        <authorList>
            <person name="Mohindra V."/>
            <person name="Chowdhury L.M."/>
            <person name="Lal K."/>
            <person name="Jena J.K."/>
        </authorList>
    </citation>
    <scope>NUCLEOTIDE SEQUENCE [LARGE SCALE GENOMIC DNA]</scope>
    <source>
        <strain evidence="2">CM1030</strain>
        <tissue evidence="2">Blood</tissue>
    </source>
</reference>
<dbReference type="InterPro" id="IPR001111">
    <property type="entry name" value="TGF-b_propeptide"/>
</dbReference>
<evidence type="ECO:0000313" key="3">
    <source>
        <dbReference type="Proteomes" id="UP001529510"/>
    </source>
</evidence>
<name>A0ABD0NGL1_CIRMR</name>
<feature type="domain" description="TGF-beta propeptide" evidence="1">
    <location>
        <begin position="36"/>
        <end position="77"/>
    </location>
</feature>
<comment type="caution">
    <text evidence="2">The sequence shown here is derived from an EMBL/GenBank/DDBJ whole genome shotgun (WGS) entry which is preliminary data.</text>
</comment>
<keyword evidence="3" id="KW-1185">Reference proteome</keyword>
<gene>
    <name evidence="2" type="ORF">M9458_044295</name>
</gene>
<dbReference type="Gene3D" id="2.60.120.970">
    <property type="match status" value="1"/>
</dbReference>
<dbReference type="AlphaFoldDB" id="A0ABD0NGL1"/>
<evidence type="ECO:0000313" key="2">
    <source>
        <dbReference type="EMBL" id="KAL0160570.1"/>
    </source>
</evidence>
<dbReference type="EMBL" id="JAMKFB020000022">
    <property type="protein sequence ID" value="KAL0160570.1"/>
    <property type="molecule type" value="Genomic_DNA"/>
</dbReference>
<accession>A0ABD0NGL1</accession>
<feature type="non-terminal residue" evidence="2">
    <location>
        <position position="82"/>
    </location>
</feature>
<dbReference type="Pfam" id="PF00688">
    <property type="entry name" value="TGFb_propeptide"/>
    <property type="match status" value="1"/>
</dbReference>
<feature type="non-terminal residue" evidence="2">
    <location>
        <position position="1"/>
    </location>
</feature>
<dbReference type="Proteomes" id="UP001529510">
    <property type="component" value="Unassembled WGS sequence"/>
</dbReference>
<proteinExistence type="predicted"/>
<organism evidence="2 3">
    <name type="scientific">Cirrhinus mrigala</name>
    <name type="common">Mrigala</name>
    <dbReference type="NCBI Taxonomy" id="683832"/>
    <lineage>
        <taxon>Eukaryota</taxon>
        <taxon>Metazoa</taxon>
        <taxon>Chordata</taxon>
        <taxon>Craniata</taxon>
        <taxon>Vertebrata</taxon>
        <taxon>Euteleostomi</taxon>
        <taxon>Actinopterygii</taxon>
        <taxon>Neopterygii</taxon>
        <taxon>Teleostei</taxon>
        <taxon>Ostariophysi</taxon>
        <taxon>Cypriniformes</taxon>
        <taxon>Cyprinidae</taxon>
        <taxon>Labeoninae</taxon>
        <taxon>Labeonini</taxon>
        <taxon>Cirrhinus</taxon>
    </lineage>
</organism>